<evidence type="ECO:0000256" key="2">
    <source>
        <dbReference type="ARBA" id="ARBA00012251"/>
    </source>
</evidence>
<dbReference type="Gene3D" id="1.20.120.1750">
    <property type="match status" value="1"/>
</dbReference>
<organism evidence="12 13">
    <name type="scientific">Aphanomyces astaci</name>
    <name type="common">Crayfish plague agent</name>
    <dbReference type="NCBI Taxonomy" id="112090"/>
    <lineage>
        <taxon>Eukaryota</taxon>
        <taxon>Sar</taxon>
        <taxon>Stramenopiles</taxon>
        <taxon>Oomycota</taxon>
        <taxon>Saprolegniomycetes</taxon>
        <taxon>Saprolegniales</taxon>
        <taxon>Verrucalvaceae</taxon>
        <taxon>Aphanomyces</taxon>
    </lineage>
</organism>
<protein>
    <recommendedName>
        <fullName evidence="2">RBR-type E3 ubiquitin transferase</fullName>
        <ecNumber evidence="2">2.3.2.31</ecNumber>
    </recommendedName>
</protein>
<comment type="caution">
    <text evidence="12">The sequence shown here is derived from an EMBL/GenBank/DDBJ whole genome shotgun (WGS) entry which is preliminary data.</text>
</comment>
<dbReference type="Proteomes" id="UP000469452">
    <property type="component" value="Unassembled WGS sequence"/>
</dbReference>
<dbReference type="PROSITE" id="PS51873">
    <property type="entry name" value="TRIAD"/>
    <property type="match status" value="1"/>
</dbReference>
<evidence type="ECO:0000256" key="8">
    <source>
        <dbReference type="ARBA" id="ARBA00022833"/>
    </source>
</evidence>
<evidence type="ECO:0000313" key="13">
    <source>
        <dbReference type="Proteomes" id="UP000469452"/>
    </source>
</evidence>
<keyword evidence="10" id="KW-0472">Membrane</keyword>
<dbReference type="GO" id="GO:0061630">
    <property type="term" value="F:ubiquitin protein ligase activity"/>
    <property type="evidence" value="ECO:0007669"/>
    <property type="project" value="UniProtKB-EC"/>
</dbReference>
<accession>A0A6A5ABW1</accession>
<evidence type="ECO:0000256" key="1">
    <source>
        <dbReference type="ARBA" id="ARBA00001798"/>
    </source>
</evidence>
<dbReference type="InterPro" id="IPR031127">
    <property type="entry name" value="E3_UB_ligase_RBR"/>
</dbReference>
<feature type="region of interest" description="Disordered" evidence="9">
    <location>
        <begin position="306"/>
        <end position="325"/>
    </location>
</feature>
<dbReference type="EC" id="2.3.2.31" evidence="2"/>
<dbReference type="GO" id="GO:0016567">
    <property type="term" value="P:protein ubiquitination"/>
    <property type="evidence" value="ECO:0007669"/>
    <property type="project" value="InterPro"/>
</dbReference>
<dbReference type="SUPFAM" id="SSF57850">
    <property type="entry name" value="RING/U-box"/>
    <property type="match status" value="2"/>
</dbReference>
<dbReference type="SUPFAM" id="SSF57903">
    <property type="entry name" value="FYVE/PHD zinc finger"/>
    <property type="match status" value="1"/>
</dbReference>
<dbReference type="SMART" id="SM00647">
    <property type="entry name" value="IBR"/>
    <property type="match status" value="2"/>
</dbReference>
<dbReference type="InterPro" id="IPR044066">
    <property type="entry name" value="TRIAD_supradom"/>
</dbReference>
<evidence type="ECO:0000256" key="5">
    <source>
        <dbReference type="ARBA" id="ARBA00022737"/>
    </source>
</evidence>
<dbReference type="InterPro" id="IPR013083">
    <property type="entry name" value="Znf_RING/FYVE/PHD"/>
</dbReference>
<dbReference type="InterPro" id="IPR011011">
    <property type="entry name" value="Znf_FYVE_PHD"/>
</dbReference>
<keyword evidence="4" id="KW-0479">Metal-binding</keyword>
<evidence type="ECO:0000256" key="3">
    <source>
        <dbReference type="ARBA" id="ARBA00022679"/>
    </source>
</evidence>
<dbReference type="Pfam" id="PF22191">
    <property type="entry name" value="IBR_1"/>
    <property type="match status" value="1"/>
</dbReference>
<keyword evidence="10" id="KW-1133">Transmembrane helix</keyword>
<dbReference type="VEuPathDB" id="FungiDB:H257_10258"/>
<reference evidence="12 13" key="1">
    <citation type="submission" date="2019-06" db="EMBL/GenBank/DDBJ databases">
        <title>Genomics analysis of Aphanomyces spp. identifies a new class of oomycete effector associated with host adaptation.</title>
        <authorList>
            <person name="Gaulin E."/>
        </authorList>
    </citation>
    <scope>NUCLEOTIDE SEQUENCE [LARGE SCALE GENOMIC DNA]</scope>
    <source>
        <strain evidence="12 13">E</strain>
    </source>
</reference>
<comment type="catalytic activity">
    <reaction evidence="1">
        <text>[E2 ubiquitin-conjugating enzyme]-S-ubiquitinyl-L-cysteine + [acceptor protein]-L-lysine = [E2 ubiquitin-conjugating enzyme]-L-cysteine + [acceptor protein]-N(6)-ubiquitinyl-L-lysine.</text>
        <dbReference type="EC" id="2.3.2.31"/>
    </reaction>
</comment>
<feature type="compositionally biased region" description="Basic and acidic residues" evidence="9">
    <location>
        <begin position="312"/>
        <end position="325"/>
    </location>
</feature>
<dbReference type="InterPro" id="IPR002867">
    <property type="entry name" value="IBR_dom"/>
</dbReference>
<dbReference type="EMBL" id="VJMI01012537">
    <property type="protein sequence ID" value="KAF0749949.1"/>
    <property type="molecule type" value="Genomic_DNA"/>
</dbReference>
<feature type="transmembrane region" description="Helical" evidence="10">
    <location>
        <begin position="266"/>
        <end position="294"/>
    </location>
</feature>
<evidence type="ECO:0000256" key="6">
    <source>
        <dbReference type="ARBA" id="ARBA00022771"/>
    </source>
</evidence>
<proteinExistence type="predicted"/>
<keyword evidence="6" id="KW-0863">Zinc-finger</keyword>
<keyword evidence="3" id="KW-0808">Transferase</keyword>
<feature type="domain" description="RING-type" evidence="11">
    <location>
        <begin position="37"/>
        <end position="245"/>
    </location>
</feature>
<dbReference type="AlphaFoldDB" id="A0A6A5ABW1"/>
<name>A0A6A5ABW1_APHAT</name>
<evidence type="ECO:0000313" key="12">
    <source>
        <dbReference type="EMBL" id="KAF0749949.1"/>
    </source>
</evidence>
<evidence type="ECO:0000256" key="10">
    <source>
        <dbReference type="SAM" id="Phobius"/>
    </source>
</evidence>
<evidence type="ECO:0000256" key="7">
    <source>
        <dbReference type="ARBA" id="ARBA00022786"/>
    </source>
</evidence>
<evidence type="ECO:0000256" key="4">
    <source>
        <dbReference type="ARBA" id="ARBA00022723"/>
    </source>
</evidence>
<sequence length="325" mass="35679">MHPHKQQPASAATLLVGPAATVPDGVAWPSEASVAPVARRCAICLDDLDGAMAGGNNQTSETYTCGFCSTTVCDDCMLQYMHMTIVNEGRRRRWTGAKFTCPGPHCTATLSPDNVLQHTTADDYQLFVDLVQPPATKNHQSRIECPRCHSQDSVVSRRKVVCADCNLTFCKTCGDVYHHFGCHKDKSFQAWTQHHDVRSCPQCHAAIEKTGGCTHMTCIYCEFDFCWLCRVEWQHHTDVMCTPRAFLTSSSTALGPTAPVRAVTKAVVVVAALAVVAVGVGVAAILVAPPMLFADSAKTWWRRKKQGKSLKTLKERHQKQDQPPP</sequence>
<dbReference type="Gene3D" id="3.30.40.10">
    <property type="entry name" value="Zinc/RING finger domain, C3HC4 (zinc finger)"/>
    <property type="match status" value="1"/>
</dbReference>
<evidence type="ECO:0000259" key="11">
    <source>
        <dbReference type="PROSITE" id="PS51873"/>
    </source>
</evidence>
<dbReference type="PANTHER" id="PTHR11685">
    <property type="entry name" value="RBR FAMILY RING FINGER AND IBR DOMAIN-CONTAINING"/>
    <property type="match status" value="1"/>
</dbReference>
<dbReference type="GO" id="GO:0008270">
    <property type="term" value="F:zinc ion binding"/>
    <property type="evidence" value="ECO:0007669"/>
    <property type="project" value="UniProtKB-KW"/>
</dbReference>
<keyword evidence="5" id="KW-0677">Repeat</keyword>
<evidence type="ECO:0000256" key="9">
    <source>
        <dbReference type="SAM" id="MobiDB-lite"/>
    </source>
</evidence>
<keyword evidence="10" id="KW-0812">Transmembrane</keyword>
<gene>
    <name evidence="12" type="ORF">AaE_006875</name>
</gene>
<keyword evidence="8" id="KW-0862">Zinc</keyword>
<keyword evidence="7" id="KW-0833">Ubl conjugation pathway</keyword>